<reference evidence="1 2" key="1">
    <citation type="submission" date="2021-06" db="EMBL/GenBank/DDBJ databases">
        <authorList>
            <person name="Kallberg Y."/>
            <person name="Tangrot J."/>
            <person name="Rosling A."/>
        </authorList>
    </citation>
    <scope>NUCLEOTIDE SEQUENCE [LARGE SCALE GENOMIC DNA]</scope>
    <source>
        <strain evidence="1 2">120-4 pot B 10/14</strain>
    </source>
</reference>
<organism evidence="1 2">
    <name type="scientific">Gigaspora margarita</name>
    <dbReference type="NCBI Taxonomy" id="4874"/>
    <lineage>
        <taxon>Eukaryota</taxon>
        <taxon>Fungi</taxon>
        <taxon>Fungi incertae sedis</taxon>
        <taxon>Mucoromycota</taxon>
        <taxon>Glomeromycotina</taxon>
        <taxon>Glomeromycetes</taxon>
        <taxon>Diversisporales</taxon>
        <taxon>Gigasporaceae</taxon>
        <taxon>Gigaspora</taxon>
    </lineage>
</organism>
<accession>A0ABN7XFJ6</accession>
<comment type="caution">
    <text evidence="1">The sequence shown here is derived from an EMBL/GenBank/DDBJ whole genome shotgun (WGS) entry which is preliminary data.</text>
</comment>
<proteinExistence type="predicted"/>
<sequence>MSTSYVLEYLKRTLNPIQTEVFNNTQDHISFAEALTEERLKW</sequence>
<evidence type="ECO:0000313" key="2">
    <source>
        <dbReference type="Proteomes" id="UP000789901"/>
    </source>
</evidence>
<name>A0ABN7XFJ6_GIGMA</name>
<protein>
    <submittedName>
        <fullName evidence="1">44757_t:CDS:1</fullName>
    </submittedName>
</protein>
<feature type="non-terminal residue" evidence="1">
    <location>
        <position position="42"/>
    </location>
</feature>
<keyword evidence="2" id="KW-1185">Reference proteome</keyword>
<gene>
    <name evidence="1" type="ORF">GMARGA_LOCUS42820</name>
</gene>
<evidence type="ECO:0000313" key="1">
    <source>
        <dbReference type="EMBL" id="CAG8853999.1"/>
    </source>
</evidence>
<dbReference type="EMBL" id="CAJVQB010132010">
    <property type="protein sequence ID" value="CAG8853999.1"/>
    <property type="molecule type" value="Genomic_DNA"/>
</dbReference>
<dbReference type="Proteomes" id="UP000789901">
    <property type="component" value="Unassembled WGS sequence"/>
</dbReference>